<dbReference type="EMBL" id="AP018227">
    <property type="protein sequence ID" value="BAY84108.1"/>
    <property type="molecule type" value="Genomic_DNA"/>
</dbReference>
<dbReference type="PANTHER" id="PTHR30160">
    <property type="entry name" value="TETRAACYLDISACCHARIDE 4'-KINASE-RELATED"/>
    <property type="match status" value="1"/>
</dbReference>
<dbReference type="Pfam" id="PF01075">
    <property type="entry name" value="Glyco_transf_9"/>
    <property type="match status" value="1"/>
</dbReference>
<dbReference type="InterPro" id="IPR051199">
    <property type="entry name" value="LPS_LOS_Heptosyltrfase"/>
</dbReference>
<evidence type="ECO:0000256" key="2">
    <source>
        <dbReference type="ARBA" id="ARBA00022679"/>
    </source>
</evidence>
<name>A0A1Z4LSR2_9CYAN</name>
<evidence type="ECO:0000313" key="4">
    <source>
        <dbReference type="Proteomes" id="UP000218418"/>
    </source>
</evidence>
<dbReference type="CDD" id="cd03789">
    <property type="entry name" value="GT9_LPS_heptosyltransferase"/>
    <property type="match status" value="1"/>
</dbReference>
<dbReference type="Proteomes" id="UP000218418">
    <property type="component" value="Chromosome"/>
</dbReference>
<keyword evidence="2 3" id="KW-0808">Transferase</keyword>
<dbReference type="SUPFAM" id="SSF53756">
    <property type="entry name" value="UDP-Glycosyltransferase/glycogen phosphorylase"/>
    <property type="match status" value="1"/>
</dbReference>
<protein>
    <submittedName>
        <fullName evidence="3">Family 9 glycosyl transferase</fullName>
    </submittedName>
</protein>
<gene>
    <name evidence="3" type="ORF">NIES267_36040</name>
</gene>
<dbReference type="GO" id="GO:0005829">
    <property type="term" value="C:cytosol"/>
    <property type="evidence" value="ECO:0007669"/>
    <property type="project" value="TreeGrafter"/>
</dbReference>
<dbReference type="PANTHER" id="PTHR30160:SF7">
    <property type="entry name" value="ADP-HEPTOSE--LPS HEPTOSYLTRANSFERASE 2"/>
    <property type="match status" value="1"/>
</dbReference>
<proteinExistence type="predicted"/>
<dbReference type="GO" id="GO:0008713">
    <property type="term" value="F:ADP-heptose-lipopolysaccharide heptosyltransferase activity"/>
    <property type="evidence" value="ECO:0007669"/>
    <property type="project" value="TreeGrafter"/>
</dbReference>
<evidence type="ECO:0000313" key="3">
    <source>
        <dbReference type="EMBL" id="BAY84108.1"/>
    </source>
</evidence>
<dbReference type="OrthoDB" id="9797795at2"/>
<keyword evidence="1" id="KW-0328">Glycosyltransferase</keyword>
<dbReference type="AlphaFoldDB" id="A0A1Z4LSR2"/>
<dbReference type="GO" id="GO:0009244">
    <property type="term" value="P:lipopolysaccharide core region biosynthetic process"/>
    <property type="evidence" value="ECO:0007669"/>
    <property type="project" value="TreeGrafter"/>
</dbReference>
<dbReference type="Gene3D" id="3.40.50.2000">
    <property type="entry name" value="Glycogen Phosphorylase B"/>
    <property type="match status" value="2"/>
</dbReference>
<sequence>MRIVALVPGGIGEQILFFPTLDSLKRKYNTSTIDVVCEPSSKAAYRVSKSVSSVSTFDFDDRNSMADWGNLIGVIRDKEYDVAITSSQSWFTGLLLWLTGINTRVGFQGNASMFFNRVVARNEKQYAARTYHNLLEGLGINSTCPELALNVPKPDIDWANSEQLRLGVKDTGYILVYGSSGDTDTSYPVEKWLSVIKDFKEKQPDMPILIISQPDNQVFVNTVLAAVPDIKEILIDNIGKLAATIAGANLLLCTSSPTMQLAVAVQTYTIALFGSTEPTKLLPKSDKFLAIKSPTGSINDIAPATILEKVWQG</sequence>
<keyword evidence="4" id="KW-1185">Reference proteome</keyword>
<organism evidence="3 4">
    <name type="scientific">Calothrix parasitica NIES-267</name>
    <dbReference type="NCBI Taxonomy" id="1973488"/>
    <lineage>
        <taxon>Bacteria</taxon>
        <taxon>Bacillati</taxon>
        <taxon>Cyanobacteriota</taxon>
        <taxon>Cyanophyceae</taxon>
        <taxon>Nostocales</taxon>
        <taxon>Calotrichaceae</taxon>
        <taxon>Calothrix</taxon>
    </lineage>
</organism>
<dbReference type="InterPro" id="IPR002201">
    <property type="entry name" value="Glyco_trans_9"/>
</dbReference>
<reference evidence="3 4" key="1">
    <citation type="submission" date="2017-06" db="EMBL/GenBank/DDBJ databases">
        <title>Genome sequencing of cyanobaciteial culture collection at National Institute for Environmental Studies (NIES).</title>
        <authorList>
            <person name="Hirose Y."/>
            <person name="Shimura Y."/>
            <person name="Fujisawa T."/>
            <person name="Nakamura Y."/>
            <person name="Kawachi M."/>
        </authorList>
    </citation>
    <scope>NUCLEOTIDE SEQUENCE [LARGE SCALE GENOMIC DNA]</scope>
    <source>
        <strain evidence="3 4">NIES-267</strain>
    </source>
</reference>
<accession>A0A1Z4LSR2</accession>
<evidence type="ECO:0000256" key="1">
    <source>
        <dbReference type="ARBA" id="ARBA00022676"/>
    </source>
</evidence>